<protein>
    <recommendedName>
        <fullName evidence="3">Luciferase-like domain-containing protein</fullName>
    </recommendedName>
</protein>
<accession>A0A1A6BI78</accession>
<gene>
    <name evidence="4" type="ORF">A9W98_16880</name>
</gene>
<evidence type="ECO:0000256" key="2">
    <source>
        <dbReference type="ARBA" id="ARBA00023033"/>
    </source>
</evidence>
<dbReference type="CDD" id="cd00347">
    <property type="entry name" value="Flavin_utilizing_monoxygenases"/>
    <property type="match status" value="1"/>
</dbReference>
<dbReference type="GO" id="GO:0005829">
    <property type="term" value="C:cytosol"/>
    <property type="evidence" value="ECO:0007669"/>
    <property type="project" value="TreeGrafter"/>
</dbReference>
<keyword evidence="2" id="KW-0503">Monooxygenase</keyword>
<dbReference type="GO" id="GO:0016705">
    <property type="term" value="F:oxidoreductase activity, acting on paired donors, with incorporation or reduction of molecular oxygen"/>
    <property type="evidence" value="ECO:0007669"/>
    <property type="project" value="InterPro"/>
</dbReference>
<feature type="domain" description="Luciferase-like" evidence="3">
    <location>
        <begin position="35"/>
        <end position="298"/>
    </location>
</feature>
<keyword evidence="1" id="KW-0560">Oxidoreductase</keyword>
<evidence type="ECO:0000313" key="4">
    <source>
        <dbReference type="EMBL" id="OBS02052.1"/>
    </source>
</evidence>
<dbReference type="PANTHER" id="PTHR30137">
    <property type="entry name" value="LUCIFERASE-LIKE MONOOXYGENASE"/>
    <property type="match status" value="1"/>
</dbReference>
<evidence type="ECO:0000256" key="1">
    <source>
        <dbReference type="ARBA" id="ARBA00023002"/>
    </source>
</evidence>
<dbReference type="AlphaFoldDB" id="A0A1A6BI78"/>
<evidence type="ECO:0000259" key="3">
    <source>
        <dbReference type="Pfam" id="PF00296"/>
    </source>
</evidence>
<evidence type="ECO:0000313" key="5">
    <source>
        <dbReference type="Proteomes" id="UP000093757"/>
    </source>
</evidence>
<dbReference type="InterPro" id="IPR011251">
    <property type="entry name" value="Luciferase-like_dom"/>
</dbReference>
<dbReference type="PANTHER" id="PTHR30137:SF8">
    <property type="entry name" value="BLR5498 PROTEIN"/>
    <property type="match status" value="1"/>
</dbReference>
<dbReference type="GO" id="GO:0004497">
    <property type="term" value="F:monooxygenase activity"/>
    <property type="evidence" value="ECO:0007669"/>
    <property type="project" value="UniProtKB-KW"/>
</dbReference>
<comment type="caution">
    <text evidence="4">The sequence shown here is derived from an EMBL/GenBank/DDBJ whole genome shotgun (WGS) entry which is preliminary data.</text>
</comment>
<reference evidence="4 5" key="1">
    <citation type="submission" date="2016-06" db="EMBL/GenBank/DDBJ databases">
        <authorList>
            <person name="Kjaerup R.B."/>
            <person name="Dalgaard T.S."/>
            <person name="Juul-Madsen H.R."/>
        </authorList>
    </citation>
    <scope>NUCLEOTIDE SEQUENCE [LARGE SCALE GENOMIC DNA]</scope>
    <source>
        <strain evidence="4 5">1245752.6</strain>
    </source>
</reference>
<sequence length="466" mass="52622">MIEIGIFHNGASDLPCVEVDVDGRPVTVTGGTLAQTHSAAQRTIVNQVRQGILADQLGYDYWFQTEHHFQPEGAELSPNPLVGEAAIASRTKRIRLAQAANIICWWHPLRIAEQAAMLDVISGGRLEFGIGRGYQPRENETFGWTYGSTIQDQERNRAYYEEAYDIIIKAWTQDSFSHHGEFLSLPPSYTKWNHRQTIAYFSQPGVERSVEQVLKLGPPDMYSGGNPVQATTTKLLEIPVYPQPLQKPYPQMWEPLTSPRSIKWAAERGINGYFIVEPNSRLRRNIELYYDAAEKAGWPDRKNRGRFKHGWDADKRRGVVTCRYIHVAEKGLGDLDRAARGMELQWDYYGPFGFAAVLAEADEPAYDTDIKVTADLLRQKEVAIHGSKQYVIDTIMKVKDQCGYEDFMFNAWFEMAGFTGEEIEAQMQYFAEEIMPVLRKECGGSPQRQDGLVDLDVAASATPAGV</sequence>
<proteinExistence type="predicted"/>
<dbReference type="RefSeq" id="WP_065133698.1">
    <property type="nucleotide sequence ID" value="NZ_MAEM01000227.1"/>
</dbReference>
<dbReference type="EMBL" id="MAEM01000227">
    <property type="protein sequence ID" value="OBS02052.1"/>
    <property type="molecule type" value="Genomic_DNA"/>
</dbReference>
<dbReference type="Proteomes" id="UP000093757">
    <property type="component" value="Unassembled WGS sequence"/>
</dbReference>
<dbReference type="Pfam" id="PF00296">
    <property type="entry name" value="Bac_luciferase"/>
    <property type="match status" value="1"/>
</dbReference>
<dbReference type="SUPFAM" id="SSF51679">
    <property type="entry name" value="Bacterial luciferase-like"/>
    <property type="match status" value="1"/>
</dbReference>
<dbReference type="InterPro" id="IPR050766">
    <property type="entry name" value="Bact_Lucif_Oxidored"/>
</dbReference>
<name>A0A1A6BI78_MYCGO</name>
<organism evidence="4 5">
    <name type="scientific">Mycobacterium gordonae</name>
    <dbReference type="NCBI Taxonomy" id="1778"/>
    <lineage>
        <taxon>Bacteria</taxon>
        <taxon>Bacillati</taxon>
        <taxon>Actinomycetota</taxon>
        <taxon>Actinomycetes</taxon>
        <taxon>Mycobacteriales</taxon>
        <taxon>Mycobacteriaceae</taxon>
        <taxon>Mycobacterium</taxon>
    </lineage>
</organism>
<dbReference type="InterPro" id="IPR036661">
    <property type="entry name" value="Luciferase-like_sf"/>
</dbReference>
<dbReference type="Gene3D" id="3.20.20.30">
    <property type="entry name" value="Luciferase-like domain"/>
    <property type="match status" value="1"/>
</dbReference>